<feature type="transmembrane region" description="Helical" evidence="1">
    <location>
        <begin position="185"/>
        <end position="205"/>
    </location>
</feature>
<keyword evidence="3" id="KW-1185">Reference proteome</keyword>
<name>A0A4Y7RLV2_9FIRM</name>
<organism evidence="2 3">
    <name type="scientific">Pelotomaculum propionicicum</name>
    <dbReference type="NCBI Taxonomy" id="258475"/>
    <lineage>
        <taxon>Bacteria</taxon>
        <taxon>Bacillati</taxon>
        <taxon>Bacillota</taxon>
        <taxon>Clostridia</taxon>
        <taxon>Eubacteriales</taxon>
        <taxon>Desulfotomaculaceae</taxon>
        <taxon>Pelotomaculum</taxon>
    </lineage>
</organism>
<feature type="transmembrane region" description="Helical" evidence="1">
    <location>
        <begin position="12"/>
        <end position="30"/>
    </location>
</feature>
<keyword evidence="1" id="KW-0812">Transmembrane</keyword>
<reference evidence="2 3" key="1">
    <citation type="journal article" date="2018" name="Environ. Microbiol.">
        <title>Novel energy conservation strategies and behaviour of Pelotomaculum schinkii driving syntrophic propionate catabolism.</title>
        <authorList>
            <person name="Hidalgo-Ahumada C.A.P."/>
            <person name="Nobu M.K."/>
            <person name="Narihiro T."/>
            <person name="Tamaki H."/>
            <person name="Liu W.T."/>
            <person name="Kamagata Y."/>
            <person name="Stams A.J.M."/>
            <person name="Imachi H."/>
            <person name="Sousa D.Z."/>
        </authorList>
    </citation>
    <scope>NUCLEOTIDE SEQUENCE [LARGE SCALE GENOMIC DNA]</scope>
    <source>
        <strain evidence="2 3">MGP</strain>
    </source>
</reference>
<keyword evidence="1" id="KW-1133">Transmembrane helix</keyword>
<evidence type="ECO:0000313" key="2">
    <source>
        <dbReference type="EMBL" id="TEB09955.1"/>
    </source>
</evidence>
<sequence length="231" mass="24972">MKAWRSLRVRLIFSYVALALLLLTFSGYIFSNALSMYAISVQRSQQALYLKQALSALAEARSRNLSGDETLDLLRRDLPGVRIELETVAPEKEGVPDGPNISFSTGITALPDGDALPPLSSTGEAPNLLPGRIGILYTSKPGESSFILPTVIVTKGVPSNTAYRFTLSPSAFAVLSNLYRQVLEVLVLALALAVLIGWLLSYWLARPLSRLVAATEAVAGGNLFYLKTINC</sequence>
<dbReference type="Gene3D" id="6.10.340.10">
    <property type="match status" value="1"/>
</dbReference>
<dbReference type="Proteomes" id="UP000297597">
    <property type="component" value="Unassembled WGS sequence"/>
</dbReference>
<comment type="caution">
    <text evidence="2">The sequence shown here is derived from an EMBL/GenBank/DDBJ whole genome shotgun (WGS) entry which is preliminary data.</text>
</comment>
<protein>
    <submittedName>
        <fullName evidence="2">Uncharacterized protein</fullName>
    </submittedName>
</protein>
<evidence type="ECO:0000256" key="1">
    <source>
        <dbReference type="SAM" id="Phobius"/>
    </source>
</evidence>
<dbReference type="RefSeq" id="WP_134214562.1">
    <property type="nucleotide sequence ID" value="NZ_QFFZ01000035.1"/>
</dbReference>
<gene>
    <name evidence="2" type="ORF">Pmgp_02758</name>
</gene>
<evidence type="ECO:0000313" key="3">
    <source>
        <dbReference type="Proteomes" id="UP000297597"/>
    </source>
</evidence>
<dbReference type="AlphaFoldDB" id="A0A4Y7RLV2"/>
<proteinExistence type="predicted"/>
<accession>A0A4Y7RLV2</accession>
<dbReference type="OrthoDB" id="9813151at2"/>
<dbReference type="EMBL" id="QFFZ01000035">
    <property type="protein sequence ID" value="TEB09955.1"/>
    <property type="molecule type" value="Genomic_DNA"/>
</dbReference>
<keyword evidence="1" id="KW-0472">Membrane</keyword>